<protein>
    <submittedName>
        <fullName evidence="2">Beta-NGF-like family protein</fullName>
    </submittedName>
</protein>
<gene>
    <name evidence="2" type="ORF">fgpv_077</name>
</gene>
<sequence length="147" mass="16807">MYFIRILLLLICFHHYYTSVLYSNQHTLSSGTDNRNISLFEPACETITTWVDIKKVDSVNGTDGSKVEFLIKYSKEGDEYTQYMQTVSCRGFPNSTSPCKGIDESRWESYCSTVTEPKKIMYLGESNTVMAKHVLAPVDCVCMVKRK</sequence>
<dbReference type="InterPro" id="IPR029034">
    <property type="entry name" value="Cystine-knot_cytokine"/>
</dbReference>
<dbReference type="PROSITE" id="PS50270">
    <property type="entry name" value="NGF_2"/>
    <property type="match status" value="1"/>
</dbReference>
<organism evidence="2 3">
    <name type="scientific">Flamingopox virus FGPVKD09</name>
    <dbReference type="NCBI Taxonomy" id="2059380"/>
    <lineage>
        <taxon>Viruses</taxon>
        <taxon>Varidnaviria</taxon>
        <taxon>Bamfordvirae</taxon>
        <taxon>Nucleocytoviricota</taxon>
        <taxon>Pokkesviricetes</taxon>
        <taxon>Chitovirales</taxon>
        <taxon>Poxviridae</taxon>
        <taxon>Chordopoxvirinae</taxon>
        <taxon>Avipoxvirus</taxon>
    </lineage>
</organism>
<reference evidence="2 3" key="1">
    <citation type="journal article" date="2017" name="BMC Genomics">
        <title>Comparative analysis of avian poxvirus genomes, including a novel poxvirus from lesser flamingos (Phoenicopterus minor), highlights the lack of conservation of the central region.</title>
        <authorList>
            <person name="Carulei O."/>
            <person name="Douglass N."/>
            <person name="Williamson A.L."/>
        </authorList>
    </citation>
    <scope>NUCLEOTIDE SEQUENCE [LARGE SCALE GENOMIC DNA]</scope>
    <source>
        <strain evidence="2">FGPVKD09</strain>
    </source>
</reference>
<dbReference type="GO" id="GO:0005102">
    <property type="term" value="F:signaling receptor binding"/>
    <property type="evidence" value="ECO:0007669"/>
    <property type="project" value="InterPro"/>
</dbReference>
<dbReference type="EMBL" id="MF678796">
    <property type="protein sequence ID" value="AUD40180.1"/>
    <property type="molecule type" value="Genomic_DNA"/>
</dbReference>
<evidence type="ECO:0000313" key="3">
    <source>
        <dbReference type="Proteomes" id="UP000235762"/>
    </source>
</evidence>
<proteinExistence type="predicted"/>
<dbReference type="InterPro" id="IPR002072">
    <property type="entry name" value="Nerve_growth_factor-rel"/>
</dbReference>
<dbReference type="Pfam" id="PF00243">
    <property type="entry name" value="NGF"/>
    <property type="match status" value="1"/>
</dbReference>
<dbReference type="Proteomes" id="UP000235762">
    <property type="component" value="Segment"/>
</dbReference>
<dbReference type="SUPFAM" id="SSF57501">
    <property type="entry name" value="Cystine-knot cytokines"/>
    <property type="match status" value="1"/>
</dbReference>
<evidence type="ECO:0000259" key="1">
    <source>
        <dbReference type="Pfam" id="PF00243"/>
    </source>
</evidence>
<name>A0A2H4X285_9POXV</name>
<accession>A0A2H4X285</accession>
<feature type="domain" description="Nerve growth factor-related" evidence="1">
    <location>
        <begin position="43"/>
        <end position="147"/>
    </location>
</feature>
<evidence type="ECO:0000313" key="2">
    <source>
        <dbReference type="EMBL" id="AUD40180.1"/>
    </source>
</evidence>
<keyword evidence="3" id="KW-1185">Reference proteome</keyword>
<dbReference type="Gene3D" id="2.10.90.10">
    <property type="entry name" value="Cystine-knot cytokines"/>
    <property type="match status" value="1"/>
</dbReference>